<evidence type="ECO:0000313" key="3">
    <source>
        <dbReference type="EMBL" id="MFH7597094.1"/>
    </source>
</evidence>
<reference evidence="3 4" key="1">
    <citation type="submission" date="2024-03" db="EMBL/GenBank/DDBJ databases">
        <title>Whole genome sequencing of Streptomyces racemochromogenes, to identify antimicrobial biosynthetic gene clusters.</title>
        <authorList>
            <person name="Suryawanshi P."/>
            <person name="Krishnaraj P.U."/>
            <person name="Arun Y.P."/>
            <person name="Suryawanshi M.P."/>
            <person name="Rakshit O."/>
        </authorList>
    </citation>
    <scope>NUCLEOTIDE SEQUENCE [LARGE SCALE GENOMIC DNA]</scope>
    <source>
        <strain evidence="3 4">AUDT626</strain>
    </source>
</reference>
<dbReference type="EMBL" id="JBBDHD010000045">
    <property type="protein sequence ID" value="MFH7597094.1"/>
    <property type="molecule type" value="Genomic_DNA"/>
</dbReference>
<dbReference type="Proteomes" id="UP001610631">
    <property type="component" value="Unassembled WGS sequence"/>
</dbReference>
<feature type="transmembrane region" description="Helical" evidence="2">
    <location>
        <begin position="45"/>
        <end position="64"/>
    </location>
</feature>
<evidence type="ECO:0000313" key="4">
    <source>
        <dbReference type="Proteomes" id="UP001610631"/>
    </source>
</evidence>
<dbReference type="PANTHER" id="PTHR40078">
    <property type="entry name" value="INTEGRAL MEMBRANE PROTEIN-RELATED"/>
    <property type="match status" value="1"/>
</dbReference>
<organism evidence="3 4">
    <name type="scientific">Streptomyces racemochromogenes</name>
    <dbReference type="NCBI Taxonomy" id="67353"/>
    <lineage>
        <taxon>Bacteria</taxon>
        <taxon>Bacillati</taxon>
        <taxon>Actinomycetota</taxon>
        <taxon>Actinomycetes</taxon>
        <taxon>Kitasatosporales</taxon>
        <taxon>Streptomycetaceae</taxon>
        <taxon>Streptomyces</taxon>
    </lineage>
</organism>
<sequence>MSAPPSPPRTPRSGGAPGRTPQHPPRRSLRQVLCPAPFGRRMVQLNVGLVLYGVSTALLLRAGLGVDPWTVLHQGLAEVSGLTVGVVSVLAGLLVLALWWPLRQRPGIGTVLDAVVVGLVTDAALTVCPRPGTLGAQVALLAGAVVLNAAATACYLGAGLGPGPRDGLMTGLAARGRSLRVTRTLIELTALGSGWLLGGPVGIGTVVYALSIGPLAQLFIPWLELRPAGVERDPS</sequence>
<evidence type="ECO:0008006" key="5">
    <source>
        <dbReference type="Google" id="ProtNLM"/>
    </source>
</evidence>
<dbReference type="PANTHER" id="PTHR40078:SF1">
    <property type="entry name" value="INTEGRAL MEMBRANE PROTEIN"/>
    <property type="match status" value="1"/>
</dbReference>
<keyword evidence="2" id="KW-0812">Transmembrane</keyword>
<comment type="caution">
    <text evidence="3">The sequence shown here is derived from an EMBL/GenBank/DDBJ whole genome shotgun (WGS) entry which is preliminary data.</text>
</comment>
<evidence type="ECO:0000256" key="2">
    <source>
        <dbReference type="SAM" id="Phobius"/>
    </source>
</evidence>
<dbReference type="RefSeq" id="WP_395510887.1">
    <property type="nucleotide sequence ID" value="NZ_JBBDHD010000045.1"/>
</dbReference>
<feature type="transmembrane region" description="Helical" evidence="2">
    <location>
        <begin position="138"/>
        <end position="158"/>
    </location>
</feature>
<keyword evidence="2" id="KW-1133">Transmembrane helix</keyword>
<feature type="compositionally biased region" description="Low complexity" evidence="1">
    <location>
        <begin position="11"/>
        <end position="21"/>
    </location>
</feature>
<gene>
    <name evidence="3" type="ORF">WDV06_18625</name>
</gene>
<name>A0ABW7PFB8_9ACTN</name>
<keyword evidence="2" id="KW-0472">Membrane</keyword>
<feature type="region of interest" description="Disordered" evidence="1">
    <location>
        <begin position="1"/>
        <end position="29"/>
    </location>
</feature>
<evidence type="ECO:0000256" key="1">
    <source>
        <dbReference type="SAM" id="MobiDB-lite"/>
    </source>
</evidence>
<dbReference type="Pfam" id="PF19700">
    <property type="entry name" value="DUF6198"/>
    <property type="match status" value="1"/>
</dbReference>
<feature type="transmembrane region" description="Helical" evidence="2">
    <location>
        <begin position="76"/>
        <end position="100"/>
    </location>
</feature>
<protein>
    <recommendedName>
        <fullName evidence="5">Integral membrane protein</fullName>
    </recommendedName>
</protein>
<accession>A0ABW7PFB8</accession>
<keyword evidence="4" id="KW-1185">Reference proteome</keyword>
<proteinExistence type="predicted"/>
<dbReference type="InterPro" id="IPR038750">
    <property type="entry name" value="YczE/YyaS-like"/>
</dbReference>
<feature type="compositionally biased region" description="Pro residues" evidence="1">
    <location>
        <begin position="1"/>
        <end position="10"/>
    </location>
</feature>
<feature type="transmembrane region" description="Helical" evidence="2">
    <location>
        <begin position="201"/>
        <end position="223"/>
    </location>
</feature>